<comment type="caution">
    <text evidence="3">The sequence shown here is derived from an EMBL/GenBank/DDBJ whole genome shotgun (WGS) entry which is preliminary data.</text>
</comment>
<dbReference type="STRING" id="767452.AVL62_08860"/>
<protein>
    <recommendedName>
        <fullName evidence="2">SseB protein N-terminal domain-containing protein</fullName>
    </recommendedName>
</protein>
<dbReference type="Proteomes" id="UP000054837">
    <property type="component" value="Unassembled WGS sequence"/>
</dbReference>
<dbReference type="AlphaFoldDB" id="A0A0W8I1H8"/>
<organism evidence="3 4">
    <name type="scientific">Serinicoccus chungangensis</name>
    <dbReference type="NCBI Taxonomy" id="767452"/>
    <lineage>
        <taxon>Bacteria</taxon>
        <taxon>Bacillati</taxon>
        <taxon>Actinomycetota</taxon>
        <taxon>Actinomycetes</taxon>
        <taxon>Micrococcales</taxon>
        <taxon>Ornithinimicrobiaceae</taxon>
        <taxon>Serinicoccus</taxon>
    </lineage>
</organism>
<keyword evidence="4" id="KW-1185">Reference proteome</keyword>
<proteinExistence type="predicted"/>
<dbReference type="EMBL" id="LQBL01000032">
    <property type="protein sequence ID" value="KUG51452.1"/>
    <property type="molecule type" value="Genomic_DNA"/>
</dbReference>
<feature type="domain" description="SseB protein N-terminal" evidence="2">
    <location>
        <begin position="41"/>
        <end position="146"/>
    </location>
</feature>
<evidence type="ECO:0000313" key="4">
    <source>
        <dbReference type="Proteomes" id="UP000054837"/>
    </source>
</evidence>
<dbReference type="Pfam" id="PF07179">
    <property type="entry name" value="SseB"/>
    <property type="match status" value="1"/>
</dbReference>
<dbReference type="InterPro" id="IPR009839">
    <property type="entry name" value="SseB_N"/>
</dbReference>
<dbReference type="RefSeq" id="WP_058892348.1">
    <property type="nucleotide sequence ID" value="NZ_LQBL01000032.1"/>
</dbReference>
<dbReference type="OrthoDB" id="5188303at2"/>
<sequence>MTHRFSQHRPQDGADTGGVPWAGRTLTGTGFDGDTGEADAVLAGLLGGVGAEAVDVVAAVARARLLVPIVAVAAEVDDSSGTSVDARSDMASVTLVAPDGQRALPAFTSTRALQAWDPSARPVPVTARRAARAALQEGCEVVPLDLPPSPGPAAWTLTGSMVRALATGRPWAAAHRDEHVAHAVAAVVAQEDAVRGHDLGGEGGELVVTLALRPGLTQGELEGVVARLGRGIALEPEVRERIDAVAFRLRTA</sequence>
<evidence type="ECO:0000256" key="1">
    <source>
        <dbReference type="SAM" id="MobiDB-lite"/>
    </source>
</evidence>
<evidence type="ECO:0000313" key="3">
    <source>
        <dbReference type="EMBL" id="KUG51452.1"/>
    </source>
</evidence>
<gene>
    <name evidence="3" type="ORF">AVL62_08860</name>
</gene>
<evidence type="ECO:0000259" key="2">
    <source>
        <dbReference type="Pfam" id="PF07179"/>
    </source>
</evidence>
<accession>A0A0W8I1H8</accession>
<reference evidence="3 4" key="1">
    <citation type="submission" date="2015-12" db="EMBL/GenBank/DDBJ databases">
        <title>Serinicoccus chungangenesis strain CD08_5 genome sequencing and assembly.</title>
        <authorList>
            <person name="Chander A.M."/>
            <person name="Kaur G."/>
            <person name="Nair G.R."/>
            <person name="Dhawan D.K."/>
            <person name="Kochhar R.K."/>
            <person name="Mayilraj S."/>
            <person name="Bhadada S.K."/>
        </authorList>
    </citation>
    <scope>NUCLEOTIDE SEQUENCE [LARGE SCALE GENOMIC DNA]</scope>
    <source>
        <strain evidence="3 4">CD08_5</strain>
    </source>
</reference>
<name>A0A0W8I1H8_9MICO</name>
<feature type="region of interest" description="Disordered" evidence="1">
    <location>
        <begin position="1"/>
        <end position="30"/>
    </location>
</feature>